<dbReference type="RefSeq" id="WP_087113215.1">
    <property type="nucleotide sequence ID" value="NZ_CBCSCN010000018.1"/>
</dbReference>
<proteinExistence type="predicted"/>
<dbReference type="EMBL" id="FWPT01000016">
    <property type="protein sequence ID" value="SMA50779.1"/>
    <property type="molecule type" value="Genomic_DNA"/>
</dbReference>
<evidence type="ECO:0000313" key="1">
    <source>
        <dbReference type="EMBL" id="SMA50779.1"/>
    </source>
</evidence>
<evidence type="ECO:0000313" key="2">
    <source>
        <dbReference type="Proteomes" id="UP000196573"/>
    </source>
</evidence>
<organism evidence="1 2">
    <name type="scientific">Parendozoicomonas haliclonae</name>
    <dbReference type="NCBI Taxonomy" id="1960125"/>
    <lineage>
        <taxon>Bacteria</taxon>
        <taxon>Pseudomonadati</taxon>
        <taxon>Pseudomonadota</taxon>
        <taxon>Gammaproteobacteria</taxon>
        <taxon>Oceanospirillales</taxon>
        <taxon>Endozoicomonadaceae</taxon>
        <taxon>Parendozoicomonas</taxon>
    </lineage>
</organism>
<gene>
    <name evidence="1" type="ORF">EHSB41UT_04596</name>
</gene>
<keyword evidence="2" id="KW-1185">Reference proteome</keyword>
<dbReference type="Proteomes" id="UP000196573">
    <property type="component" value="Unassembled WGS sequence"/>
</dbReference>
<sequence length="117" mass="13798">MNELERENESDRHIEYYTIKRIDDPEALLARLEEMAEEVDARVKDNGGVALKLKLPNPNEEYRHVIPYHVIDLITVFRQCNITHRISNRSGDFLDSLQAEILLEEYKYVPKPNLYLV</sequence>
<protein>
    <submittedName>
        <fullName evidence="1">Uncharacterized protein</fullName>
    </submittedName>
</protein>
<accession>A0A1X7ARR0</accession>
<reference evidence="1 2" key="1">
    <citation type="submission" date="2017-03" db="EMBL/GenBank/DDBJ databases">
        <authorList>
            <person name="Afonso C.L."/>
            <person name="Miller P.J."/>
            <person name="Scott M.A."/>
            <person name="Spackman E."/>
            <person name="Goraichik I."/>
            <person name="Dimitrov K.M."/>
            <person name="Suarez D.L."/>
            <person name="Swayne D.E."/>
        </authorList>
    </citation>
    <scope>NUCLEOTIDE SEQUENCE [LARGE SCALE GENOMIC DNA]</scope>
    <source>
        <strain evidence="1">SB41UT1</strain>
    </source>
</reference>
<dbReference type="AlphaFoldDB" id="A0A1X7ARR0"/>
<name>A0A1X7ARR0_9GAMM</name>